<keyword evidence="2" id="KW-1185">Reference proteome</keyword>
<name>A0ABR4HCC1_9EURO</name>
<evidence type="ECO:0000313" key="1">
    <source>
        <dbReference type="EMBL" id="KAL2813032.1"/>
    </source>
</evidence>
<dbReference type="EMBL" id="JBFXLS010000155">
    <property type="protein sequence ID" value="KAL2813032.1"/>
    <property type="molecule type" value="Genomic_DNA"/>
</dbReference>
<proteinExistence type="predicted"/>
<comment type="caution">
    <text evidence="1">The sequence shown here is derived from an EMBL/GenBank/DDBJ whole genome shotgun (WGS) entry which is preliminary data.</text>
</comment>
<organism evidence="1 2">
    <name type="scientific">Aspergillus cavernicola</name>
    <dbReference type="NCBI Taxonomy" id="176166"/>
    <lineage>
        <taxon>Eukaryota</taxon>
        <taxon>Fungi</taxon>
        <taxon>Dikarya</taxon>
        <taxon>Ascomycota</taxon>
        <taxon>Pezizomycotina</taxon>
        <taxon>Eurotiomycetes</taxon>
        <taxon>Eurotiomycetidae</taxon>
        <taxon>Eurotiales</taxon>
        <taxon>Aspergillaceae</taxon>
        <taxon>Aspergillus</taxon>
        <taxon>Aspergillus subgen. Nidulantes</taxon>
    </lineage>
</organism>
<reference evidence="1 2" key="1">
    <citation type="submission" date="2024-07" db="EMBL/GenBank/DDBJ databases">
        <title>Section-level genome sequencing and comparative genomics of Aspergillus sections Usti and Cavernicolus.</title>
        <authorList>
            <consortium name="Lawrence Berkeley National Laboratory"/>
            <person name="Nybo J.L."/>
            <person name="Vesth T.C."/>
            <person name="Theobald S."/>
            <person name="Frisvad J.C."/>
            <person name="Larsen T.O."/>
            <person name="Kjaerboelling I."/>
            <person name="Rothschild-Mancinelli K."/>
            <person name="Lyhne E.K."/>
            <person name="Kogle M.E."/>
            <person name="Barry K."/>
            <person name="Clum A."/>
            <person name="Na H."/>
            <person name="Ledsgaard L."/>
            <person name="Lin J."/>
            <person name="Lipzen A."/>
            <person name="Kuo A."/>
            <person name="Riley R."/>
            <person name="Mondo S."/>
            <person name="LaButti K."/>
            <person name="Haridas S."/>
            <person name="Pangalinan J."/>
            <person name="Salamov A.A."/>
            <person name="Simmons B.A."/>
            <person name="Magnuson J.K."/>
            <person name="Chen J."/>
            <person name="Drula E."/>
            <person name="Henrissat B."/>
            <person name="Wiebenga A."/>
            <person name="Lubbers R.J."/>
            <person name="Gomes A.C."/>
            <person name="Makela M.R."/>
            <person name="Stajich J."/>
            <person name="Grigoriev I.V."/>
            <person name="Mortensen U.H."/>
            <person name="De vries R.P."/>
            <person name="Baker S.E."/>
            <person name="Andersen M.R."/>
        </authorList>
    </citation>
    <scope>NUCLEOTIDE SEQUENCE [LARGE SCALE GENOMIC DNA]</scope>
    <source>
        <strain evidence="1 2">CBS 600.67</strain>
    </source>
</reference>
<sequence>MIHRLQYSGALSQAAITSQLYSRVVYLAPDIPSNLLINLRCIFGGHVPRKGLFTG</sequence>
<accession>A0ABR4HCC1</accession>
<gene>
    <name evidence="1" type="ORF">BDW59DRAFT_155033</name>
</gene>
<dbReference type="Proteomes" id="UP001610335">
    <property type="component" value="Unassembled WGS sequence"/>
</dbReference>
<protein>
    <submittedName>
        <fullName evidence="1">Uncharacterized protein</fullName>
    </submittedName>
</protein>
<evidence type="ECO:0000313" key="2">
    <source>
        <dbReference type="Proteomes" id="UP001610335"/>
    </source>
</evidence>